<dbReference type="PANTHER" id="PTHR11102:SF160">
    <property type="entry name" value="ERAD-ASSOCIATED E3 UBIQUITIN-PROTEIN LIGASE COMPONENT HRD3"/>
    <property type="match status" value="1"/>
</dbReference>
<sequence>MPEQSWAALTAAGGTAVVRAAGGGTGTHTDAWAGLRRAVAAWFARGDADRERAELDRLDRTAAALTSAPAPDDTTRIRHEAAWRTRFEERLEHLDPAERVRAAEELRTLLAAPPVTGPGPAAPSGIAPAAPSAFGPAASSATAPAAPSATGPTLPSTTGPTLPSATGNAAPSAPGPLAGTDRSAARGGTGDPYAGVLVPRVPAEPAHVLAATGGIATQYARGDLAPHAAADATAVAALGAWQPVRDTDPLGLGVHRARVGGADASTLPPYVRRDIDDQVRDRLRKAAGSGGFVLLTGDSTAGKSRTALEAARAVLPGHLLLAPPWGADLRVLRLPAGGPAYDRHVLWLDDLEHYLGPGGLEPSLLSALTDAGLVVLATLRDERYDTLREAADGEGGEGGAGRMAAERGLRVLNMVEPVVVRRLWSDTELDRVAEVDDSRLVEAHARHGIHGIAEYLAAGPELLGEWRRAERATTRRGHPRGAALVAAAVDLARIGLIGDLPETLLREVHERYLTALGGPALRPEPYVDAVTWATRIRYGVASLLMEGEEENTKRPFDYLVDSVARDPDAPDVPEEVWRTALRQADDRTRPLIAQTASFSGQWEIAEEAWGPLADTEDEEAVLNYTSAQLFLGRDPAAIEARLRPLAEAGSAVCQLNLAAVLVARGQEDEAAAWWLVAAEAGLSLAAYNLSAHHRRRGDDDQAEEWLRRAAEGGYARAMAAFGTLQYQRDDHEGAAHWWRTAAEAGETDAMYMYGHLLRLGGDDRAASWLTQAAERGHDRAAEILGKAADERGDLVEAEKWWRAAAEAGNAEAANQLGVLLSTRGDRAEGATWYAKGAEAGHPVAMFNLAEWLKREGEREAAKEWHRRAGEAGHAESFNNLGVIHREEGDLGAAEEMYREAARAGDVKGRLNLIGLLIESGQTEEPQALLLDLLGDPDNTEEIFTYVAVVRDAGMTQVVRTLLRWMADTGPLDAAHNLGTQYYIEGNADEAERWWRLSAPTLPVSAYNLSRLFSDRDEDEEAAAWLVKAADAGHTQAVLELADEFLTSGRPGPAAERLRPLAEENPEAAFLLGVALLAASGDHAEAERWWRRAEQEADADTVFDFAGYLAERGGEAAHVEFWCRKAAEAGHPRAALNLGAMLANRGLPEEAEAWLATAVARGLDDAAEPLAQVREFLTRQETS</sequence>
<dbReference type="InterPro" id="IPR011717">
    <property type="entry name" value="TPR-4"/>
</dbReference>
<dbReference type="Proteomes" id="UP001550210">
    <property type="component" value="Unassembled WGS sequence"/>
</dbReference>
<dbReference type="InterPro" id="IPR006597">
    <property type="entry name" value="Sel1-like"/>
</dbReference>
<keyword evidence="3" id="KW-1185">Reference proteome</keyword>
<dbReference type="Pfam" id="PF13374">
    <property type="entry name" value="TPR_10"/>
    <property type="match status" value="1"/>
</dbReference>
<dbReference type="SUPFAM" id="SSF81901">
    <property type="entry name" value="HCP-like"/>
    <property type="match status" value="4"/>
</dbReference>
<dbReference type="SMART" id="SM00671">
    <property type="entry name" value="SEL1"/>
    <property type="match status" value="10"/>
</dbReference>
<dbReference type="Gene3D" id="1.25.40.10">
    <property type="entry name" value="Tetratricopeptide repeat domain"/>
    <property type="match status" value="3"/>
</dbReference>
<dbReference type="RefSeq" id="WP_355400615.1">
    <property type="nucleotide sequence ID" value="NZ_JBEXPZ010000042.1"/>
</dbReference>
<feature type="region of interest" description="Disordered" evidence="1">
    <location>
        <begin position="112"/>
        <end position="191"/>
    </location>
</feature>
<reference evidence="2 3" key="1">
    <citation type="submission" date="2024-06" db="EMBL/GenBank/DDBJ databases">
        <title>The Natural Products Discovery Center: Release of the First 8490 Sequenced Strains for Exploring Actinobacteria Biosynthetic Diversity.</title>
        <authorList>
            <person name="Kalkreuter E."/>
            <person name="Kautsar S.A."/>
            <person name="Yang D."/>
            <person name="Bader C.D."/>
            <person name="Teijaro C.N."/>
            <person name="Fluegel L."/>
            <person name="Davis C.M."/>
            <person name="Simpson J.R."/>
            <person name="Lauterbach L."/>
            <person name="Steele A.D."/>
            <person name="Gui C."/>
            <person name="Meng S."/>
            <person name="Li G."/>
            <person name="Viehrig K."/>
            <person name="Ye F."/>
            <person name="Su P."/>
            <person name="Kiefer A.F."/>
            <person name="Nichols A."/>
            <person name="Cepeda A.J."/>
            <person name="Yan W."/>
            <person name="Fan B."/>
            <person name="Jiang Y."/>
            <person name="Adhikari A."/>
            <person name="Zheng C.-J."/>
            <person name="Schuster L."/>
            <person name="Cowan T.M."/>
            <person name="Smanski M.J."/>
            <person name="Chevrette M.G."/>
            <person name="De Carvalho L.P.S."/>
            <person name="Shen B."/>
        </authorList>
    </citation>
    <scope>NUCLEOTIDE SEQUENCE [LARGE SCALE GENOMIC DNA]</scope>
    <source>
        <strain evidence="2 3">NPDC006434</strain>
    </source>
</reference>
<feature type="compositionally biased region" description="Low complexity" evidence="1">
    <location>
        <begin position="122"/>
        <end position="167"/>
    </location>
</feature>
<gene>
    <name evidence="2" type="ORF">ABZZ21_29410</name>
</gene>
<proteinExistence type="predicted"/>
<evidence type="ECO:0000313" key="3">
    <source>
        <dbReference type="Proteomes" id="UP001550210"/>
    </source>
</evidence>
<protein>
    <submittedName>
        <fullName evidence="2">Tetratricopeptide repeat protein</fullName>
    </submittedName>
</protein>
<dbReference type="InterPro" id="IPR050767">
    <property type="entry name" value="Sel1_AlgK"/>
</dbReference>
<dbReference type="InterPro" id="IPR011990">
    <property type="entry name" value="TPR-like_helical_dom_sf"/>
</dbReference>
<dbReference type="InterPro" id="IPR019734">
    <property type="entry name" value="TPR_rpt"/>
</dbReference>
<dbReference type="SMART" id="SM00028">
    <property type="entry name" value="TPR"/>
    <property type="match status" value="4"/>
</dbReference>
<comment type="caution">
    <text evidence="2">The sequence shown here is derived from an EMBL/GenBank/DDBJ whole genome shotgun (WGS) entry which is preliminary data.</text>
</comment>
<evidence type="ECO:0000256" key="1">
    <source>
        <dbReference type="SAM" id="MobiDB-lite"/>
    </source>
</evidence>
<dbReference type="EMBL" id="JBEXPZ010000042">
    <property type="protein sequence ID" value="MET9848589.1"/>
    <property type="molecule type" value="Genomic_DNA"/>
</dbReference>
<organism evidence="2 3">
    <name type="scientific">Streptomyces ossamyceticus</name>
    <dbReference type="NCBI Taxonomy" id="249581"/>
    <lineage>
        <taxon>Bacteria</taxon>
        <taxon>Bacillati</taxon>
        <taxon>Actinomycetota</taxon>
        <taxon>Actinomycetes</taxon>
        <taxon>Kitasatosporales</taxon>
        <taxon>Streptomycetaceae</taxon>
        <taxon>Streptomyces</taxon>
    </lineage>
</organism>
<accession>A0ABV2V444</accession>
<evidence type="ECO:0000313" key="2">
    <source>
        <dbReference type="EMBL" id="MET9848589.1"/>
    </source>
</evidence>
<name>A0ABV2V444_9ACTN</name>
<dbReference type="PANTHER" id="PTHR11102">
    <property type="entry name" value="SEL-1-LIKE PROTEIN"/>
    <property type="match status" value="1"/>
</dbReference>
<dbReference type="Pfam" id="PF07721">
    <property type="entry name" value="TPR_4"/>
    <property type="match status" value="5"/>
</dbReference>